<proteinExistence type="predicted"/>
<dbReference type="OrthoDB" id="3853857at2759"/>
<gene>
    <name evidence="2" type="ORF">CANARDRAFT_30553</name>
</gene>
<dbReference type="EMBL" id="KV453873">
    <property type="protein sequence ID" value="ODV82835.1"/>
    <property type="molecule type" value="Genomic_DNA"/>
</dbReference>
<dbReference type="AlphaFoldDB" id="A0A1E4STJ1"/>
<dbReference type="Pfam" id="PF00781">
    <property type="entry name" value="DAGK_cat"/>
    <property type="match status" value="1"/>
</dbReference>
<organism evidence="2 3">
    <name type="scientific">[Candida] arabinofermentans NRRL YB-2248</name>
    <dbReference type="NCBI Taxonomy" id="983967"/>
    <lineage>
        <taxon>Eukaryota</taxon>
        <taxon>Fungi</taxon>
        <taxon>Dikarya</taxon>
        <taxon>Ascomycota</taxon>
        <taxon>Saccharomycotina</taxon>
        <taxon>Pichiomycetes</taxon>
        <taxon>Pichiales</taxon>
        <taxon>Pichiaceae</taxon>
        <taxon>Ogataea</taxon>
        <taxon>Ogataea/Candida clade</taxon>
    </lineage>
</organism>
<name>A0A1E4STJ1_9ASCO</name>
<dbReference type="Gene3D" id="3.40.50.10330">
    <property type="entry name" value="Probable inorganic polyphosphate/atp-NAD kinase, domain 1"/>
    <property type="match status" value="1"/>
</dbReference>
<dbReference type="GO" id="GO:0046512">
    <property type="term" value="P:sphingosine biosynthetic process"/>
    <property type="evidence" value="ECO:0007669"/>
    <property type="project" value="TreeGrafter"/>
</dbReference>
<evidence type="ECO:0000313" key="3">
    <source>
        <dbReference type="Proteomes" id="UP000094801"/>
    </source>
</evidence>
<dbReference type="InterPro" id="IPR050187">
    <property type="entry name" value="Lipid_Phosphate_FormReg"/>
</dbReference>
<evidence type="ECO:0000259" key="1">
    <source>
        <dbReference type="Pfam" id="PF00781"/>
    </source>
</evidence>
<protein>
    <recommendedName>
        <fullName evidence="1">DAGKc domain-containing protein</fullName>
    </recommendedName>
</protein>
<dbReference type="PANTHER" id="PTHR12358">
    <property type="entry name" value="SPHINGOSINE KINASE"/>
    <property type="match status" value="1"/>
</dbReference>
<dbReference type="Proteomes" id="UP000094801">
    <property type="component" value="Unassembled WGS sequence"/>
</dbReference>
<dbReference type="Gene3D" id="2.60.200.40">
    <property type="match status" value="1"/>
</dbReference>
<dbReference type="InterPro" id="IPR016064">
    <property type="entry name" value="NAD/diacylglycerol_kinase_sf"/>
</dbReference>
<dbReference type="SUPFAM" id="SSF111331">
    <property type="entry name" value="NAD kinase/diacylglycerol kinase-like"/>
    <property type="match status" value="1"/>
</dbReference>
<accession>A0A1E4STJ1</accession>
<dbReference type="InterPro" id="IPR017438">
    <property type="entry name" value="ATP-NAD_kinase_N"/>
</dbReference>
<dbReference type="GO" id="GO:0016020">
    <property type="term" value="C:membrane"/>
    <property type="evidence" value="ECO:0007669"/>
    <property type="project" value="TreeGrafter"/>
</dbReference>
<sequence length="408" mass="45426">MDQSNTDVSGIDLIFNGTTKISLTESAERFSYESRPLGSTEADLDEQDDTAKGSVSLLTVNELPHWLATRKIHIVDSIRSGNRNVAKDAYNILLRPLLTDLGVEFKYHATTSNTYISSDLIDLINFEVPNLIIFISGDTSISEFIDGVYSHSNIPNFDILISNLPMGTGNAFAHSINHSTCLKSIESLLVSESNQLKLPVYRALFSDGSTLNGSIVEQVHFFIVGSWCLHACLVADSDDDELRAKYGSKRFGIAAERLLVENPIFKGSVKLIGSNGDVVLKPTGSKMGYFVLASVSNFEKTFKISPDSKVYDQSLHLIYFDHLQNTDDTMQIMKEVYDNGSHIKDPRVTYLEMDTDHSIELSFDPEMSSDTRFCRICLDGRIVTVGGDDKKIIFENVYESKGNLFYLS</sequence>
<feature type="domain" description="DAGKc" evidence="1">
    <location>
        <begin position="80"/>
        <end position="191"/>
    </location>
</feature>
<keyword evidence="3" id="KW-1185">Reference proteome</keyword>
<dbReference type="PANTHER" id="PTHR12358:SF108">
    <property type="entry name" value="DAGKC DOMAIN-CONTAINING PROTEIN"/>
    <property type="match status" value="1"/>
</dbReference>
<dbReference type="InterPro" id="IPR001206">
    <property type="entry name" value="Diacylglycerol_kinase_cat_dom"/>
</dbReference>
<dbReference type="GO" id="GO:0005737">
    <property type="term" value="C:cytoplasm"/>
    <property type="evidence" value="ECO:0007669"/>
    <property type="project" value="TreeGrafter"/>
</dbReference>
<reference evidence="3" key="1">
    <citation type="submission" date="2016-04" db="EMBL/GenBank/DDBJ databases">
        <title>Comparative genomics of biotechnologically important yeasts.</title>
        <authorList>
            <consortium name="DOE Joint Genome Institute"/>
            <person name="Riley R."/>
            <person name="Haridas S."/>
            <person name="Wolfe K.H."/>
            <person name="Lopes M.R."/>
            <person name="Hittinger C.T."/>
            <person name="Goker M."/>
            <person name="Salamov A."/>
            <person name="Wisecaver J."/>
            <person name="Long T.M."/>
            <person name="Aerts A.L."/>
            <person name="Barry K."/>
            <person name="Choi C."/>
            <person name="Clum A."/>
            <person name="Coughlan A.Y."/>
            <person name="Deshpande S."/>
            <person name="Douglass A.P."/>
            <person name="Hanson S.J."/>
            <person name="Klenk H.-P."/>
            <person name="Labutti K."/>
            <person name="Lapidus A."/>
            <person name="Lindquist E."/>
            <person name="Lipzen A."/>
            <person name="Meier-Kolthoff J.P."/>
            <person name="Ohm R.A."/>
            <person name="Otillar R.P."/>
            <person name="Pangilinan J."/>
            <person name="Peng Y."/>
            <person name="Rokas A."/>
            <person name="Rosa C.A."/>
            <person name="Scheuner C."/>
            <person name="Sibirny A.A."/>
            <person name="Slot J.C."/>
            <person name="Stielow J.B."/>
            <person name="Sun H."/>
            <person name="Kurtzman C.P."/>
            <person name="Blackwell M."/>
            <person name="Grigoriev I.V."/>
            <person name="Jeffries T.W."/>
        </authorList>
    </citation>
    <scope>NUCLEOTIDE SEQUENCE [LARGE SCALE GENOMIC DNA]</scope>
    <source>
        <strain evidence="3">NRRL YB-2248</strain>
    </source>
</reference>
<evidence type="ECO:0000313" key="2">
    <source>
        <dbReference type="EMBL" id="ODV82835.1"/>
    </source>
</evidence>
<dbReference type="GO" id="GO:0001727">
    <property type="term" value="F:lipid kinase activity"/>
    <property type="evidence" value="ECO:0007669"/>
    <property type="project" value="TreeGrafter"/>
</dbReference>